<dbReference type="KEGG" id="avn:Avin_30250"/>
<keyword evidence="3" id="KW-0274">FAD</keyword>
<organism evidence="7 8">
    <name type="scientific">Azotobacter vinelandii (strain DJ / ATCC BAA-1303)</name>
    <dbReference type="NCBI Taxonomy" id="322710"/>
    <lineage>
        <taxon>Bacteria</taxon>
        <taxon>Pseudomonadati</taxon>
        <taxon>Pseudomonadota</taxon>
        <taxon>Gammaproteobacteria</taxon>
        <taxon>Pseudomonadales</taxon>
        <taxon>Pseudomonadaceae</taxon>
        <taxon>Azotobacter</taxon>
    </lineage>
</organism>
<dbReference type="InterPro" id="IPR003953">
    <property type="entry name" value="FAD-dep_OxRdtase_2_FAD-bd"/>
</dbReference>
<evidence type="ECO:0000256" key="1">
    <source>
        <dbReference type="ARBA" id="ARBA00001974"/>
    </source>
</evidence>
<dbReference type="GO" id="GO:0016491">
    <property type="term" value="F:oxidoreductase activity"/>
    <property type="evidence" value="ECO:0007669"/>
    <property type="project" value="UniProtKB-KW"/>
</dbReference>
<keyword evidence="4" id="KW-0560">Oxidoreductase</keyword>
<feature type="domain" description="FAD-dependent oxidoreductase 2 FAD-binding" evidence="6">
    <location>
        <begin position="13"/>
        <end position="551"/>
    </location>
</feature>
<keyword evidence="2" id="KW-0285">Flavoprotein</keyword>
<dbReference type="InterPro" id="IPR050315">
    <property type="entry name" value="FAD-oxidoreductase_2"/>
</dbReference>
<dbReference type="GeneID" id="88186118"/>
<dbReference type="RefSeq" id="WP_012701576.1">
    <property type="nucleotide sequence ID" value="NC_012560.1"/>
</dbReference>
<dbReference type="PRINTS" id="PR00411">
    <property type="entry name" value="PNDRDTASEI"/>
</dbReference>
<gene>
    <name evidence="7" type="ordered locus">Avin_30250</name>
</gene>
<reference evidence="7 8" key="1">
    <citation type="journal article" date="2009" name="J. Bacteriol.">
        <title>Genome sequence of Azotobacter vinelandii, an obligate aerobe specialized to support diverse anaerobic metabolic processes.</title>
        <authorList>
            <person name="Setubal J.C."/>
            <person name="dos Santos P."/>
            <person name="Goldman B.S."/>
            <person name="Ertesvag H."/>
            <person name="Espin G."/>
            <person name="Rubio L.M."/>
            <person name="Valla S."/>
            <person name="Almeida N.F."/>
            <person name="Balasubramanian D."/>
            <person name="Cromes L."/>
            <person name="Curatti L."/>
            <person name="Du Z."/>
            <person name="Godsy E."/>
            <person name="Goodner B."/>
            <person name="Hellner-Burris K."/>
            <person name="Hernandez J.A."/>
            <person name="Houmiel K."/>
            <person name="Imperial J."/>
            <person name="Kennedy C."/>
            <person name="Larson T.J."/>
            <person name="Latreille P."/>
            <person name="Ligon L.S."/>
            <person name="Lu J."/>
            <person name="Maerk M."/>
            <person name="Miller N.M."/>
            <person name="Norton S."/>
            <person name="O'Carroll I.P."/>
            <person name="Paulsen I."/>
            <person name="Raulfs E.C."/>
            <person name="Roemer R."/>
            <person name="Rosser J."/>
            <person name="Segura D."/>
            <person name="Slater S."/>
            <person name="Stricklin S.L."/>
            <person name="Studholme D.J."/>
            <person name="Sun J."/>
            <person name="Viana C.J."/>
            <person name="Wallin E."/>
            <person name="Wang B."/>
            <person name="Wheeler C."/>
            <person name="Zhu H."/>
            <person name="Dean D.R."/>
            <person name="Dixon R."/>
            <person name="Wood D."/>
        </authorList>
    </citation>
    <scope>NUCLEOTIDE SEQUENCE [LARGE SCALE GENOMIC DNA]</scope>
    <source>
        <strain evidence="8">DJ / ATCC BAA-1303</strain>
    </source>
</reference>
<protein>
    <submittedName>
        <fullName evidence="7">Fumarate reductase/succinate dehydrogenase flavoprotein family</fullName>
    </submittedName>
</protein>
<evidence type="ECO:0000256" key="2">
    <source>
        <dbReference type="ARBA" id="ARBA00022630"/>
    </source>
</evidence>
<dbReference type="Proteomes" id="UP000002424">
    <property type="component" value="Chromosome"/>
</dbReference>
<dbReference type="STRING" id="322710.Avin_30250"/>
<dbReference type="NCBIfam" id="NF004789">
    <property type="entry name" value="PRK06134.1"/>
    <property type="match status" value="1"/>
</dbReference>
<dbReference type="AlphaFoldDB" id="C1DN23"/>
<dbReference type="SUPFAM" id="SSF56425">
    <property type="entry name" value="Succinate dehydrogenase/fumarate reductase flavoprotein, catalytic domain"/>
    <property type="match status" value="1"/>
</dbReference>
<dbReference type="EMBL" id="CP001157">
    <property type="protein sequence ID" value="ACO79190.1"/>
    <property type="molecule type" value="Genomic_DNA"/>
</dbReference>
<proteinExistence type="predicted"/>
<comment type="cofactor">
    <cofactor evidence="1">
        <name>FAD</name>
        <dbReference type="ChEBI" id="CHEBI:57692"/>
    </cofactor>
</comment>
<evidence type="ECO:0000313" key="8">
    <source>
        <dbReference type="Proteomes" id="UP000002424"/>
    </source>
</evidence>
<dbReference type="InterPro" id="IPR027477">
    <property type="entry name" value="Succ_DH/fumarate_Rdtase_cat_sf"/>
</dbReference>
<dbReference type="Pfam" id="PF00890">
    <property type="entry name" value="FAD_binding_2"/>
    <property type="match status" value="1"/>
</dbReference>
<dbReference type="SUPFAM" id="SSF51905">
    <property type="entry name" value="FAD/NAD(P)-binding domain"/>
    <property type="match status" value="1"/>
</dbReference>
<keyword evidence="8" id="KW-1185">Reference proteome</keyword>
<dbReference type="OrthoDB" id="9813348at2"/>
<dbReference type="PANTHER" id="PTHR43400:SF10">
    <property type="entry name" value="3-OXOSTEROID 1-DEHYDROGENASE"/>
    <property type="match status" value="1"/>
</dbReference>
<evidence type="ECO:0000313" key="7">
    <source>
        <dbReference type="EMBL" id="ACO79190.1"/>
    </source>
</evidence>
<evidence type="ECO:0000256" key="3">
    <source>
        <dbReference type="ARBA" id="ARBA00022827"/>
    </source>
</evidence>
<dbReference type="GO" id="GO:0008202">
    <property type="term" value="P:steroid metabolic process"/>
    <property type="evidence" value="ECO:0007669"/>
    <property type="project" value="UniProtKB-ARBA"/>
</dbReference>
<dbReference type="Gene3D" id="3.50.50.60">
    <property type="entry name" value="FAD/NAD(P)-binding domain"/>
    <property type="match status" value="2"/>
</dbReference>
<dbReference type="InterPro" id="IPR036188">
    <property type="entry name" value="FAD/NAD-bd_sf"/>
</dbReference>
<dbReference type="eggNOG" id="COG1053">
    <property type="taxonomic scope" value="Bacteria"/>
</dbReference>
<evidence type="ECO:0000256" key="4">
    <source>
        <dbReference type="ARBA" id="ARBA00023002"/>
    </source>
</evidence>
<dbReference type="EnsemblBacteria" id="ACO79190">
    <property type="protein sequence ID" value="ACO79190"/>
    <property type="gene ID" value="Avin_30250"/>
</dbReference>
<sequence>MPASPLTHPLECDVLVVGSGAAGLSAAVTAAWHGQEVILVEKDPVFGGATAWSGGWMWVPCNPLARRAGIVEDPELPRTYLKHELGERYDAARIDAFLEAGPHMVEFFERHTALQFSDGNLIADIHGDSPGAGTGGRSVIAAPCDGRELGALIHRLRKTMRETSFMGMPIMAGKDLAAFMNMTRSAPAFLHAARRFGRHLIDLARHGRAMQLVNGVALVARLAKSAEALGVRLCESSPARRLIIEDGAVRGALVETAGGEIEIRARKAVVLAAGGFPNDIGRRKAMFPRTPTGHEHLALPPPGASGDGLRLGESAGGQVATDLVSPVAWAPVSLVRYKDGSAGHFPHIIERGKPGIIGVLADGRRFVNEAHGYYDYVAAMVAAVPPEQEVASWLICDHRFQRRYGLGISRPTPLPVGPWVRNGYLKSGATLDELARACGIDPAGLAETVAEYNRHARNGEDPAFGRGSTPYNRKQGDPGHQPNPCVAPIEHAPFYAVKVQPGCFGTFAGLRTNAHAQVLDGAGRPIDGLYAAGTDMASIMGGHYPAGGINLGPAVTFGYIAGRHIAGATAWE</sequence>
<evidence type="ECO:0000259" key="6">
    <source>
        <dbReference type="Pfam" id="PF00890"/>
    </source>
</evidence>
<dbReference type="PANTHER" id="PTHR43400">
    <property type="entry name" value="FUMARATE REDUCTASE"/>
    <property type="match status" value="1"/>
</dbReference>
<feature type="region of interest" description="Disordered" evidence="5">
    <location>
        <begin position="457"/>
        <end position="481"/>
    </location>
</feature>
<dbReference type="Gene3D" id="3.90.700.10">
    <property type="entry name" value="Succinate dehydrogenase/fumarate reductase flavoprotein, catalytic domain"/>
    <property type="match status" value="1"/>
</dbReference>
<dbReference type="HOGENOM" id="CLU_011398_4_2_6"/>
<name>C1DN23_AZOVD</name>
<evidence type="ECO:0000256" key="5">
    <source>
        <dbReference type="SAM" id="MobiDB-lite"/>
    </source>
</evidence>
<accession>C1DN23</accession>